<dbReference type="GeneID" id="98662322"/>
<protein>
    <recommendedName>
        <fullName evidence="3">Mobilization protein</fullName>
    </recommendedName>
</protein>
<reference evidence="2" key="1">
    <citation type="submission" date="2018-05" db="EMBL/GenBank/DDBJ databases">
        <title>Genome Sequencing of selected type strains of the family Eggerthellaceae.</title>
        <authorList>
            <person name="Danylec N."/>
            <person name="Stoll D.A."/>
            <person name="Doetsch A."/>
            <person name="Huch M."/>
        </authorList>
    </citation>
    <scope>NUCLEOTIDE SEQUENCE [LARGE SCALE GENOMIC DNA]</scope>
    <source>
        <strain evidence="2">DSM 22006</strain>
    </source>
</reference>
<dbReference type="OrthoDB" id="3181958at2"/>
<dbReference type="EMBL" id="QIBZ01000005">
    <property type="protein sequence ID" value="RNM35825.1"/>
    <property type="molecule type" value="Genomic_DNA"/>
</dbReference>
<evidence type="ECO:0000313" key="1">
    <source>
        <dbReference type="EMBL" id="RNM35825.1"/>
    </source>
</evidence>
<name>A0A3N0IFK7_9ACTN</name>
<dbReference type="InterPro" id="IPR053842">
    <property type="entry name" value="NikA-like"/>
</dbReference>
<comment type="caution">
    <text evidence="1">The sequence shown here is derived from an EMBL/GenBank/DDBJ whole genome shotgun (WGS) entry which is preliminary data.</text>
</comment>
<accession>A0A3N0IFK7</accession>
<dbReference type="Proteomes" id="UP000271472">
    <property type="component" value="Unassembled WGS sequence"/>
</dbReference>
<evidence type="ECO:0000313" key="2">
    <source>
        <dbReference type="Proteomes" id="UP000271472"/>
    </source>
</evidence>
<keyword evidence="2" id="KW-1185">Reference proteome</keyword>
<gene>
    <name evidence="1" type="ORF">DMP05_03885</name>
</gene>
<dbReference type="AlphaFoldDB" id="A0A3N0IFK7"/>
<organism evidence="1 2">
    <name type="scientific">Slackia isoflavoniconvertens</name>
    <dbReference type="NCBI Taxonomy" id="572010"/>
    <lineage>
        <taxon>Bacteria</taxon>
        <taxon>Bacillati</taxon>
        <taxon>Actinomycetota</taxon>
        <taxon>Coriobacteriia</taxon>
        <taxon>Eggerthellales</taxon>
        <taxon>Eggerthellaceae</taxon>
        <taxon>Slackia</taxon>
    </lineage>
</organism>
<proteinExistence type="predicted"/>
<dbReference type="Pfam" id="PF21983">
    <property type="entry name" value="NikA-like"/>
    <property type="match status" value="1"/>
</dbReference>
<sequence length="142" mass="15672">MPCENSARKRSKTMAFRCTPEERKIICEMAAWSGMSRQDYIIAKLTDTQVEVRPSVSVQKALKGSMTSLAKEVRLAASYGELSESLQQRIELVMRFFLALGEGVGDSISSEPRQQLASLEEPETTIMDAESNTASIFGMGRG</sequence>
<dbReference type="RefSeq" id="WP_123219247.1">
    <property type="nucleotide sequence ID" value="NZ_JACHYQ010000001.1"/>
</dbReference>
<evidence type="ECO:0008006" key="3">
    <source>
        <dbReference type="Google" id="ProtNLM"/>
    </source>
</evidence>